<sequence length="197" mass="22091">MSSLWNLSSALVGLLDSTQIENETDFESMGQSELGRTRLVIQHALSIPQSSLYPILNVLLSSFKTEVTSPLRDANPSGHTAYQSHRSNLERFGFLLIWLVEKRRLTERGIAGHFNPNSTDKPKSTKARNPKSKSRQPSSDTNAPFDWTNQIPDILNAMLKALSFKIDFIRPTTQDRDTFAGCCFKPGVSNFRNESVC</sequence>
<protein>
    <submittedName>
        <fullName evidence="1">Uncharacterized protein</fullName>
    </submittedName>
</protein>
<reference evidence="2" key="1">
    <citation type="journal article" date="2018" name="BMC Genomics">
        <title>Genomic insights into host adaptation between the wheat stripe rust pathogen (Puccinia striiformis f. sp. tritici) and the barley stripe rust pathogen (Puccinia striiformis f. sp. hordei).</title>
        <authorList>
            <person name="Xia C."/>
            <person name="Wang M."/>
            <person name="Yin C."/>
            <person name="Cornejo O.E."/>
            <person name="Hulbert S.H."/>
            <person name="Chen X."/>
        </authorList>
    </citation>
    <scope>NUCLEOTIDE SEQUENCE [LARGE SCALE GENOMIC DNA]</scope>
    <source>
        <strain evidence="2">93-210</strain>
    </source>
</reference>
<comment type="caution">
    <text evidence="1">The sequence shown here is derived from an EMBL/GenBank/DDBJ whole genome shotgun (WGS) entry which is preliminary data.</text>
</comment>
<name>A0ACC0EVP3_9BASI</name>
<accession>A0ACC0EVP3</accession>
<evidence type="ECO:0000313" key="1">
    <source>
        <dbReference type="EMBL" id="KAI7961535.1"/>
    </source>
</evidence>
<reference evidence="1 2" key="3">
    <citation type="journal article" date="2022" name="Microbiol. Spectr.">
        <title>Folding features and dynamics of 3D genome architecture in plant fungal pathogens.</title>
        <authorList>
            <person name="Xia C."/>
        </authorList>
    </citation>
    <scope>NUCLEOTIDE SEQUENCE [LARGE SCALE GENOMIC DNA]</scope>
    <source>
        <strain evidence="1 2">93-210</strain>
    </source>
</reference>
<dbReference type="Proteomes" id="UP001060170">
    <property type="component" value="Chromosome 2"/>
</dbReference>
<organism evidence="1 2">
    <name type="scientific">Puccinia striiformis f. sp. tritici</name>
    <dbReference type="NCBI Taxonomy" id="168172"/>
    <lineage>
        <taxon>Eukaryota</taxon>
        <taxon>Fungi</taxon>
        <taxon>Dikarya</taxon>
        <taxon>Basidiomycota</taxon>
        <taxon>Pucciniomycotina</taxon>
        <taxon>Pucciniomycetes</taxon>
        <taxon>Pucciniales</taxon>
        <taxon>Pucciniaceae</taxon>
        <taxon>Puccinia</taxon>
    </lineage>
</organism>
<dbReference type="EMBL" id="CM045866">
    <property type="protein sequence ID" value="KAI7961535.1"/>
    <property type="molecule type" value="Genomic_DNA"/>
</dbReference>
<evidence type="ECO:0000313" key="2">
    <source>
        <dbReference type="Proteomes" id="UP001060170"/>
    </source>
</evidence>
<keyword evidence="2" id="KW-1185">Reference proteome</keyword>
<reference evidence="2" key="2">
    <citation type="journal article" date="2018" name="Mol. Plant Microbe Interact.">
        <title>Genome sequence resources for the wheat stripe rust pathogen (Puccinia striiformis f. sp. tritici) and the barley stripe rust pathogen (Puccinia striiformis f. sp. hordei).</title>
        <authorList>
            <person name="Xia C."/>
            <person name="Wang M."/>
            <person name="Yin C."/>
            <person name="Cornejo O.E."/>
            <person name="Hulbert S.H."/>
            <person name="Chen X."/>
        </authorList>
    </citation>
    <scope>NUCLEOTIDE SEQUENCE [LARGE SCALE GENOMIC DNA]</scope>
    <source>
        <strain evidence="2">93-210</strain>
    </source>
</reference>
<gene>
    <name evidence="1" type="ORF">MJO28_002024</name>
</gene>
<proteinExistence type="predicted"/>